<sequence>MAIARDAALGFIYPANLACLEAMGAALSFFSPLEDTSLPACDALWLPGGYPELHLEALSANRSMIDAVRGHHAEGKPLLAECGGMLYCLDDLEDRQGACARMAGLIAGKAVMQPRLAALGLQQVELPGGALRGHTFHYSRMDTEQPAQAWATTRDGRKGEPVFRSGSLTASYMHFYFPSARRAVARIFRPQAYGCAGQENRMAGTAG</sequence>
<keyword evidence="3" id="KW-0169">Cobalamin biosynthesis</keyword>
<dbReference type="PROSITE" id="PS51274">
    <property type="entry name" value="GATASE_COBBQ"/>
    <property type="match status" value="1"/>
</dbReference>
<comment type="caution">
    <text evidence="6">The sequence shown here is derived from an EMBL/GenBank/DDBJ whole genome shotgun (WGS) entry which is preliminary data.</text>
</comment>
<evidence type="ECO:0000259" key="5">
    <source>
        <dbReference type="Pfam" id="PF07685"/>
    </source>
</evidence>
<proteinExistence type="inferred from homology"/>
<dbReference type="EMBL" id="JANZXA010000014">
    <property type="protein sequence ID" value="MCT2401431.1"/>
    <property type="molecule type" value="Genomic_DNA"/>
</dbReference>
<name>A0ABT2I9B7_9SPHN</name>
<dbReference type="InterPro" id="IPR029062">
    <property type="entry name" value="Class_I_gatase-like"/>
</dbReference>
<dbReference type="InterPro" id="IPR011698">
    <property type="entry name" value="GATase_3"/>
</dbReference>
<dbReference type="PANTHER" id="PTHR43873:SF1">
    <property type="entry name" value="COBYRINATE A,C-DIAMIDE SYNTHASE"/>
    <property type="match status" value="1"/>
</dbReference>
<evidence type="ECO:0000313" key="7">
    <source>
        <dbReference type="Proteomes" id="UP001165583"/>
    </source>
</evidence>
<protein>
    <recommendedName>
        <fullName evidence="5">CobB/CobQ-like glutamine amidotransferase domain-containing protein</fullName>
    </recommendedName>
</protein>
<dbReference type="CDD" id="cd03130">
    <property type="entry name" value="GATase1_CobB"/>
    <property type="match status" value="1"/>
</dbReference>
<reference evidence="6" key="1">
    <citation type="submission" date="2022-09" db="EMBL/GenBank/DDBJ databases">
        <title>Novosphingobium sp. Nov., a polycyclic aromatic hydrocarbon-degrading bacterium isolated form mangrove sediments in HongKong.</title>
        <authorList>
            <person name="Hu Z."/>
        </authorList>
    </citation>
    <scope>NUCLEOTIDE SEQUENCE</scope>
    <source>
        <strain evidence="6">HK4-1</strain>
    </source>
</reference>
<evidence type="ECO:0000256" key="2">
    <source>
        <dbReference type="ARBA" id="ARBA00006205"/>
    </source>
</evidence>
<comment type="similarity">
    <text evidence="2">Belongs to the CobB/CobQ family. CobQ subfamily.</text>
</comment>
<keyword evidence="7" id="KW-1185">Reference proteome</keyword>
<organism evidence="6 7">
    <name type="scientific">Novosphingobium mangrovi</name>
    <name type="common">ex Huang et al. 2023</name>
    <dbReference type="NCBI Taxonomy" id="2976432"/>
    <lineage>
        <taxon>Bacteria</taxon>
        <taxon>Pseudomonadati</taxon>
        <taxon>Pseudomonadota</taxon>
        <taxon>Alphaproteobacteria</taxon>
        <taxon>Sphingomonadales</taxon>
        <taxon>Sphingomonadaceae</taxon>
        <taxon>Novosphingobium</taxon>
    </lineage>
</organism>
<dbReference type="PANTHER" id="PTHR43873">
    <property type="entry name" value="COBYRINATE A,C-DIAMIDE SYNTHASE"/>
    <property type="match status" value="1"/>
</dbReference>
<dbReference type="InterPro" id="IPR004484">
    <property type="entry name" value="CbiA/CobB_synth"/>
</dbReference>
<dbReference type="Pfam" id="PF07685">
    <property type="entry name" value="GATase_3"/>
    <property type="match status" value="1"/>
</dbReference>
<dbReference type="SUPFAM" id="SSF52317">
    <property type="entry name" value="Class I glutamine amidotransferase-like"/>
    <property type="match status" value="1"/>
</dbReference>
<comment type="pathway">
    <text evidence="1">Cofactor biosynthesis; adenosylcobalamin biosynthesis.</text>
</comment>
<accession>A0ABT2I9B7</accession>
<dbReference type="RefSeq" id="WP_260047458.1">
    <property type="nucleotide sequence ID" value="NZ_JANZXA010000014.1"/>
</dbReference>
<dbReference type="Gene3D" id="3.40.50.880">
    <property type="match status" value="1"/>
</dbReference>
<evidence type="ECO:0000256" key="4">
    <source>
        <dbReference type="ARBA" id="ARBA00022962"/>
    </source>
</evidence>
<evidence type="ECO:0000256" key="1">
    <source>
        <dbReference type="ARBA" id="ARBA00004953"/>
    </source>
</evidence>
<dbReference type="Proteomes" id="UP001165583">
    <property type="component" value="Unassembled WGS sequence"/>
</dbReference>
<evidence type="ECO:0000256" key="3">
    <source>
        <dbReference type="ARBA" id="ARBA00022573"/>
    </source>
</evidence>
<feature type="domain" description="CobB/CobQ-like glutamine amidotransferase" evidence="5">
    <location>
        <begin position="2"/>
        <end position="179"/>
    </location>
</feature>
<gene>
    <name evidence="6" type="ORF">NZK81_17915</name>
</gene>
<keyword evidence="4" id="KW-0315">Glutamine amidotransferase</keyword>
<evidence type="ECO:0000313" key="6">
    <source>
        <dbReference type="EMBL" id="MCT2401431.1"/>
    </source>
</evidence>